<dbReference type="Gene3D" id="3.40.50.150">
    <property type="entry name" value="Vaccinia Virus protein VP39"/>
    <property type="match status" value="1"/>
</dbReference>
<dbReference type="InterPro" id="IPR013216">
    <property type="entry name" value="Methyltransf_11"/>
</dbReference>
<organism evidence="3 4">
    <name type="scientific">Haladaptatus pallidirubidus</name>
    <dbReference type="NCBI Taxonomy" id="1008152"/>
    <lineage>
        <taxon>Archaea</taxon>
        <taxon>Methanobacteriati</taxon>
        <taxon>Methanobacteriota</taxon>
        <taxon>Stenosarchaea group</taxon>
        <taxon>Halobacteria</taxon>
        <taxon>Halobacteriales</taxon>
        <taxon>Haladaptataceae</taxon>
        <taxon>Haladaptatus</taxon>
    </lineage>
</organism>
<evidence type="ECO:0000313" key="3">
    <source>
        <dbReference type="EMBL" id="GAA5053896.1"/>
    </source>
</evidence>
<dbReference type="GO" id="GO:0016126">
    <property type="term" value="P:sterol biosynthetic process"/>
    <property type="evidence" value="ECO:0007669"/>
    <property type="project" value="TreeGrafter"/>
</dbReference>
<evidence type="ECO:0000256" key="1">
    <source>
        <dbReference type="ARBA" id="ARBA00022679"/>
    </source>
</evidence>
<dbReference type="Proteomes" id="UP001501729">
    <property type="component" value="Unassembled WGS sequence"/>
</dbReference>
<accession>A0AAV3UJN8</accession>
<dbReference type="PANTHER" id="PTHR44068:SF1">
    <property type="entry name" value="HYPOTHETICAL LOC100005854"/>
    <property type="match status" value="1"/>
</dbReference>
<feature type="domain" description="Methyltransferase type 11" evidence="2">
    <location>
        <begin position="26"/>
        <end position="124"/>
    </location>
</feature>
<name>A0AAV3UJN8_9EURY</name>
<dbReference type="GO" id="GO:0003838">
    <property type="term" value="F:sterol 24-C-methyltransferase activity"/>
    <property type="evidence" value="ECO:0007669"/>
    <property type="project" value="TreeGrafter"/>
</dbReference>
<keyword evidence="1" id="KW-0808">Transferase</keyword>
<sequence length="169" mass="18306">MTGKDKRAMAEWVLSELAVEPTDRILEVGFGPGLGIEVASAATSDGFVAGIDYSHEMVEMARKRNAAAVETGHVDLRYGSADEIPSEDAVFDTIFSINSMQVWPDAAAGLKEMRRVLKPGGRIAVAFTPIAGQSQDELRPLLTRVGFDDIRVEKQEIGICAIAEKHMDS</sequence>
<keyword evidence="4" id="KW-1185">Reference proteome</keyword>
<comment type="caution">
    <text evidence="3">The sequence shown here is derived from an EMBL/GenBank/DDBJ whole genome shotgun (WGS) entry which is preliminary data.</text>
</comment>
<dbReference type="SUPFAM" id="SSF53335">
    <property type="entry name" value="S-adenosyl-L-methionine-dependent methyltransferases"/>
    <property type="match status" value="1"/>
</dbReference>
<evidence type="ECO:0000259" key="2">
    <source>
        <dbReference type="Pfam" id="PF08241"/>
    </source>
</evidence>
<dbReference type="GO" id="GO:0032259">
    <property type="term" value="P:methylation"/>
    <property type="evidence" value="ECO:0007669"/>
    <property type="project" value="UniProtKB-KW"/>
</dbReference>
<dbReference type="PANTHER" id="PTHR44068">
    <property type="entry name" value="ZGC:194242"/>
    <property type="match status" value="1"/>
</dbReference>
<evidence type="ECO:0000313" key="4">
    <source>
        <dbReference type="Proteomes" id="UP001501729"/>
    </source>
</evidence>
<dbReference type="InterPro" id="IPR050447">
    <property type="entry name" value="Erg6_SMT_methyltransf"/>
</dbReference>
<proteinExistence type="predicted"/>
<dbReference type="CDD" id="cd02440">
    <property type="entry name" value="AdoMet_MTases"/>
    <property type="match status" value="1"/>
</dbReference>
<gene>
    <name evidence="3" type="ORF">GCM10025751_31740</name>
</gene>
<dbReference type="EMBL" id="BAABKX010000013">
    <property type="protein sequence ID" value="GAA5053896.1"/>
    <property type="molecule type" value="Genomic_DNA"/>
</dbReference>
<reference evidence="3 4" key="1">
    <citation type="journal article" date="2019" name="Int. J. Syst. Evol. Microbiol.">
        <title>The Global Catalogue of Microorganisms (GCM) 10K type strain sequencing project: providing services to taxonomists for standard genome sequencing and annotation.</title>
        <authorList>
            <consortium name="The Broad Institute Genomics Platform"/>
            <consortium name="The Broad Institute Genome Sequencing Center for Infectious Disease"/>
            <person name="Wu L."/>
            <person name="Ma J."/>
        </authorList>
    </citation>
    <scope>NUCLEOTIDE SEQUENCE [LARGE SCALE GENOMIC DNA]</scope>
    <source>
        <strain evidence="3 4">JCM 17504</strain>
    </source>
</reference>
<keyword evidence="3" id="KW-0489">Methyltransferase</keyword>
<dbReference type="Pfam" id="PF08241">
    <property type="entry name" value="Methyltransf_11"/>
    <property type="match status" value="1"/>
</dbReference>
<dbReference type="InterPro" id="IPR029063">
    <property type="entry name" value="SAM-dependent_MTases_sf"/>
</dbReference>
<dbReference type="AlphaFoldDB" id="A0AAV3UJN8"/>
<protein>
    <submittedName>
        <fullName evidence="3">Class I SAM-dependent methyltransferase</fullName>
    </submittedName>
</protein>